<feature type="compositionally biased region" description="Basic and acidic residues" evidence="1">
    <location>
        <begin position="44"/>
        <end position="71"/>
    </location>
</feature>
<dbReference type="AlphaFoldDB" id="A0A7Z0JA32"/>
<feature type="region of interest" description="Disordered" evidence="1">
    <location>
        <begin position="482"/>
        <end position="596"/>
    </location>
</feature>
<evidence type="ECO:0000313" key="2">
    <source>
        <dbReference type="EMBL" id="NYJ34893.1"/>
    </source>
</evidence>
<dbReference type="Proteomes" id="UP000572051">
    <property type="component" value="Unassembled WGS sequence"/>
</dbReference>
<evidence type="ECO:0000313" key="3">
    <source>
        <dbReference type="Proteomes" id="UP000572051"/>
    </source>
</evidence>
<accession>A0A7Z0JA32</accession>
<sequence>MAKRRKRTLNAQTFPAPDSAEEAPDAEARGGGEEVRRPGRTRRRPDSPRPRRERYDREPADRQRRAGRDGGRLVGLELEAQRAQDEFLRHLRTSRIASPGASRLDQGRQLNDLHRAFVQQMVIQCLEPLRGGINAQSVLTTVGMGAAMWLLSPNFRTVTGQYAGQMAAAIDGPTRREARITAQGEKARAKEAQHFDRTGEGRDGMRGPSGWTHRRRLERLERLERGGRDLFTEHSAALAHVGIVLNAYDEMRMPGVDRDLVRQNYESALGALYDCVDEDGLDREEVARDMRGIVGQLVERTPEQAAVFAELGHGRFVRSEPATTDAEDTKRTGKVREGDYVDAHNGDVITGGTFSLREPMGTDEHRAEVARTMYAELTSTRSPAEFHAVMEQYVVGSTILHHPEAVERTGDPSAHARLNRARAMFASMRGDGISESDQKLVYVGGFVESLQAMEQTHPQKVAQWRQSLGPEWEQRMRDLISENSGFGEQADRAWTDREQRGPRGRGEPEQSPERGRDEEDVIDVDTGPGPATGQRRGGGMPRLGPSGDRPSSSAVARRLGAFPGQRTSDTPSFRPAMRITPARSDPEQDKGPELGG</sequence>
<feature type="compositionally biased region" description="Basic and acidic residues" evidence="1">
    <location>
        <begin position="185"/>
        <end position="205"/>
    </location>
</feature>
<keyword evidence="3" id="KW-1185">Reference proteome</keyword>
<reference evidence="2 3" key="1">
    <citation type="submission" date="2020-07" db="EMBL/GenBank/DDBJ databases">
        <title>Sequencing the genomes of 1000 actinobacteria strains.</title>
        <authorList>
            <person name="Klenk H.-P."/>
        </authorList>
    </citation>
    <scope>NUCLEOTIDE SEQUENCE [LARGE SCALE GENOMIC DNA]</scope>
    <source>
        <strain evidence="2 3">DSM 44442</strain>
    </source>
</reference>
<dbReference type="RefSeq" id="WP_179823772.1">
    <property type="nucleotide sequence ID" value="NZ_JACCFS010000001.1"/>
</dbReference>
<protein>
    <submittedName>
        <fullName evidence="2">Uncharacterized protein</fullName>
    </submittedName>
</protein>
<dbReference type="EMBL" id="JACCFS010000001">
    <property type="protein sequence ID" value="NYJ34893.1"/>
    <property type="molecule type" value="Genomic_DNA"/>
</dbReference>
<proteinExistence type="predicted"/>
<comment type="caution">
    <text evidence="2">The sequence shown here is derived from an EMBL/GenBank/DDBJ whole genome shotgun (WGS) entry which is preliminary data.</text>
</comment>
<feature type="region of interest" description="Disordered" evidence="1">
    <location>
        <begin position="185"/>
        <end position="211"/>
    </location>
</feature>
<feature type="compositionally biased region" description="Basic and acidic residues" evidence="1">
    <location>
        <begin position="584"/>
        <end position="596"/>
    </location>
</feature>
<name>A0A7Z0JA32_9ACTN</name>
<feature type="compositionally biased region" description="Basic and acidic residues" evidence="1">
    <location>
        <begin position="489"/>
        <end position="517"/>
    </location>
</feature>
<feature type="region of interest" description="Disordered" evidence="1">
    <location>
        <begin position="1"/>
        <end position="71"/>
    </location>
</feature>
<organism evidence="2 3">
    <name type="scientific">Nocardiopsis aegyptia</name>
    <dbReference type="NCBI Taxonomy" id="220378"/>
    <lineage>
        <taxon>Bacteria</taxon>
        <taxon>Bacillati</taxon>
        <taxon>Actinomycetota</taxon>
        <taxon>Actinomycetes</taxon>
        <taxon>Streptosporangiales</taxon>
        <taxon>Nocardiopsidaceae</taxon>
        <taxon>Nocardiopsis</taxon>
    </lineage>
</organism>
<feature type="compositionally biased region" description="Basic and acidic residues" evidence="1">
    <location>
        <begin position="26"/>
        <end position="37"/>
    </location>
</feature>
<evidence type="ECO:0000256" key="1">
    <source>
        <dbReference type="SAM" id="MobiDB-lite"/>
    </source>
</evidence>
<gene>
    <name evidence="2" type="ORF">HNR10_002774</name>
</gene>